<reference evidence="2 3" key="1">
    <citation type="journal article" date="2013" name="Nat. Commun.">
        <title>The evolution and pathogenic mechanisms of the rice sheath blight pathogen.</title>
        <authorList>
            <person name="Zheng A."/>
            <person name="Lin R."/>
            <person name="Xu L."/>
            <person name="Qin P."/>
            <person name="Tang C."/>
            <person name="Ai P."/>
            <person name="Zhang D."/>
            <person name="Liu Y."/>
            <person name="Sun Z."/>
            <person name="Feng H."/>
            <person name="Wang Y."/>
            <person name="Chen Y."/>
            <person name="Liang X."/>
            <person name="Fu R."/>
            <person name="Li Q."/>
            <person name="Zhang J."/>
            <person name="Yu X."/>
            <person name="Xie Z."/>
            <person name="Ding L."/>
            <person name="Guan P."/>
            <person name="Tang J."/>
            <person name="Liang Y."/>
            <person name="Wang S."/>
            <person name="Deng Q."/>
            <person name="Li S."/>
            <person name="Zhu J."/>
            <person name="Wang L."/>
            <person name="Liu H."/>
            <person name="Li P."/>
        </authorList>
    </citation>
    <scope>NUCLEOTIDE SEQUENCE [LARGE SCALE GENOMIC DNA]</scope>
    <source>
        <strain evidence="3">AG-1 IA</strain>
    </source>
</reference>
<dbReference type="AlphaFoldDB" id="L8WCM4"/>
<dbReference type="HOGENOM" id="CLU_1897618_0_0_1"/>
<organism evidence="2 3">
    <name type="scientific">Thanatephorus cucumeris (strain AG1-IA)</name>
    <name type="common">Rice sheath blight fungus</name>
    <name type="synonym">Rhizoctonia solani</name>
    <dbReference type="NCBI Taxonomy" id="983506"/>
    <lineage>
        <taxon>Eukaryota</taxon>
        <taxon>Fungi</taxon>
        <taxon>Dikarya</taxon>
        <taxon>Basidiomycota</taxon>
        <taxon>Agaricomycotina</taxon>
        <taxon>Agaricomycetes</taxon>
        <taxon>Cantharellales</taxon>
        <taxon>Ceratobasidiaceae</taxon>
        <taxon>Rhizoctonia</taxon>
        <taxon>Rhizoctonia solani AG-1</taxon>
    </lineage>
</organism>
<protein>
    <submittedName>
        <fullName evidence="2">Uncharacterized protein</fullName>
    </submittedName>
</protein>
<dbReference type="EMBL" id="AFRT01005600">
    <property type="protein sequence ID" value="ELU35700.1"/>
    <property type="molecule type" value="Genomic_DNA"/>
</dbReference>
<evidence type="ECO:0000313" key="3">
    <source>
        <dbReference type="Proteomes" id="UP000011668"/>
    </source>
</evidence>
<keyword evidence="3" id="KW-1185">Reference proteome</keyword>
<accession>L8WCM4</accession>
<dbReference type="Proteomes" id="UP000011668">
    <property type="component" value="Unassembled WGS sequence"/>
</dbReference>
<evidence type="ECO:0000313" key="2">
    <source>
        <dbReference type="EMBL" id="ELU35700.1"/>
    </source>
</evidence>
<feature type="region of interest" description="Disordered" evidence="1">
    <location>
        <begin position="51"/>
        <end position="85"/>
    </location>
</feature>
<sequence>MVNVVQQNTRGMVVAHNESMASCYGDLTIHACVPMRGGGLPSQCRVQNRKMGRCPSRVRGDTSTTYGPRRSSALGKRSAREAWREQKATTALLHPSVRSDVARAGSHVREQFALFACSSLNMNPKKRQPREPCM</sequence>
<proteinExistence type="predicted"/>
<name>L8WCM4_THACA</name>
<gene>
    <name evidence="2" type="ORF">AG1IA_10270</name>
</gene>
<evidence type="ECO:0000256" key="1">
    <source>
        <dbReference type="SAM" id="MobiDB-lite"/>
    </source>
</evidence>
<comment type="caution">
    <text evidence="2">The sequence shown here is derived from an EMBL/GenBank/DDBJ whole genome shotgun (WGS) entry which is preliminary data.</text>
</comment>